<proteinExistence type="predicted"/>
<reference evidence="2 3" key="1">
    <citation type="submission" date="2014-02" db="EMBL/GenBank/DDBJ databases">
        <title>The small core and large imbalanced accessory genome model reveals a collaborative survival strategy of Sorangium cellulosum strains in nature.</title>
        <authorList>
            <person name="Han K."/>
            <person name="Peng R."/>
            <person name="Blom J."/>
            <person name="Li Y.-Z."/>
        </authorList>
    </citation>
    <scope>NUCLEOTIDE SEQUENCE [LARGE SCALE GENOMIC DNA]</scope>
    <source>
        <strain evidence="2 3">So0157-18</strain>
    </source>
</reference>
<dbReference type="Proteomes" id="UP000075604">
    <property type="component" value="Unassembled WGS sequence"/>
</dbReference>
<accession>A0A150P084</accession>
<name>A0A150P084_SORCE</name>
<dbReference type="EMBL" id="JELX01004433">
    <property type="protein sequence ID" value="KYF48086.1"/>
    <property type="molecule type" value="Genomic_DNA"/>
</dbReference>
<organism evidence="2 3">
    <name type="scientific">Sorangium cellulosum</name>
    <name type="common">Polyangium cellulosum</name>
    <dbReference type="NCBI Taxonomy" id="56"/>
    <lineage>
        <taxon>Bacteria</taxon>
        <taxon>Pseudomonadati</taxon>
        <taxon>Myxococcota</taxon>
        <taxon>Polyangia</taxon>
        <taxon>Polyangiales</taxon>
        <taxon>Polyangiaceae</taxon>
        <taxon>Sorangium</taxon>
    </lineage>
</organism>
<evidence type="ECO:0000313" key="2">
    <source>
        <dbReference type="EMBL" id="KYF48086.1"/>
    </source>
</evidence>
<dbReference type="InterPro" id="IPR018683">
    <property type="entry name" value="DUF2169"/>
</dbReference>
<evidence type="ECO:0000259" key="1">
    <source>
        <dbReference type="Pfam" id="PF09937"/>
    </source>
</evidence>
<dbReference type="AlphaFoldDB" id="A0A150P084"/>
<evidence type="ECO:0000313" key="3">
    <source>
        <dbReference type="Proteomes" id="UP000075604"/>
    </source>
</evidence>
<protein>
    <recommendedName>
        <fullName evidence="1">DUF2169 domain-containing protein</fullName>
    </recommendedName>
</protein>
<comment type="caution">
    <text evidence="2">The sequence shown here is derived from an EMBL/GenBank/DDBJ whole genome shotgun (WGS) entry which is preliminary data.</text>
</comment>
<sequence>MELVNHTGFPAGIFRTVIDDDRLAASVLARITFDVRGGALTPSEEQSWIVSGPPWESPYGPMDSDEVFYKGGVDVFLFGHARAPGGRKVSQMEVKIAVGDWTRAIRVIGDRVWRRSGDQLRPSAPTFFFEMPLTLAHAFGGKDEWDGLSVGYPENEQGKGYYLEEDHAEGGPLPNLEDPDALIAAWTDRPEPVGLGACPMTSGQRLRSGLGFDDQGRITELRPTLFNAAFPRMILPTVRPGDPVRVDGVLSEGPLAFRIPDAAPRVRLTFGDEIIERPLAIDQIGIEADRYRVFIAYRYPFRYVLYPLQRRRCELFGHPSTVTARE</sequence>
<gene>
    <name evidence="2" type="ORF">BE04_42450</name>
</gene>
<feature type="domain" description="DUF2169" evidence="1">
    <location>
        <begin position="25"/>
        <end position="298"/>
    </location>
</feature>
<dbReference type="Pfam" id="PF09937">
    <property type="entry name" value="DUF2169"/>
    <property type="match status" value="1"/>
</dbReference>